<name>A0A7V8CFE5_9GAMM</name>
<comment type="similarity">
    <text evidence="2 7">Belongs to the 2-oxoacid dehydrogenase family.</text>
</comment>
<dbReference type="InterPro" id="IPR023213">
    <property type="entry name" value="CAT-like_dom_sf"/>
</dbReference>
<protein>
    <recommendedName>
        <fullName evidence="7">Dihydrolipoamide acetyltransferase component of pyruvate dehydrogenase complex</fullName>
        <ecNumber evidence="7">2.3.1.-</ecNumber>
    </recommendedName>
</protein>
<dbReference type="GO" id="GO:0031405">
    <property type="term" value="F:lipoic acid binding"/>
    <property type="evidence" value="ECO:0007669"/>
    <property type="project" value="TreeGrafter"/>
</dbReference>
<dbReference type="InterPro" id="IPR050743">
    <property type="entry name" value="2-oxoacid_DH_E2_comp"/>
</dbReference>
<comment type="subunit">
    <text evidence="3">Forms a 24-polypeptide structural core with octahedral symmetry.</text>
</comment>
<feature type="domain" description="Peripheral subunit-binding (PSBD)" evidence="9">
    <location>
        <begin position="157"/>
        <end position="194"/>
    </location>
</feature>
<evidence type="ECO:0000259" key="8">
    <source>
        <dbReference type="PROSITE" id="PS50968"/>
    </source>
</evidence>
<dbReference type="Pfam" id="PF00198">
    <property type="entry name" value="2-oxoacid_dh"/>
    <property type="match status" value="1"/>
</dbReference>
<evidence type="ECO:0000256" key="7">
    <source>
        <dbReference type="RuleBase" id="RU003423"/>
    </source>
</evidence>
<dbReference type="Pfam" id="PF00364">
    <property type="entry name" value="Biotin_lipoyl"/>
    <property type="match status" value="1"/>
</dbReference>
<dbReference type="SUPFAM" id="SSF52777">
    <property type="entry name" value="CoA-dependent acyltransferases"/>
    <property type="match status" value="1"/>
</dbReference>
<keyword evidence="4 7" id="KW-0808">Transferase</keyword>
<evidence type="ECO:0000256" key="3">
    <source>
        <dbReference type="ARBA" id="ARBA00011484"/>
    </source>
</evidence>
<evidence type="ECO:0000256" key="5">
    <source>
        <dbReference type="ARBA" id="ARBA00022823"/>
    </source>
</evidence>
<evidence type="ECO:0000259" key="9">
    <source>
        <dbReference type="PROSITE" id="PS51826"/>
    </source>
</evidence>
<dbReference type="EMBL" id="WELC01000001">
    <property type="protein sequence ID" value="KAB7632964.1"/>
    <property type="molecule type" value="Genomic_DNA"/>
</dbReference>
<dbReference type="FunFam" id="3.30.559.10:FF:000007">
    <property type="entry name" value="Dihydrolipoamide acetyltransferase component of pyruvate dehydrogenase complex"/>
    <property type="match status" value="1"/>
</dbReference>
<dbReference type="Gene3D" id="2.40.50.100">
    <property type="match status" value="1"/>
</dbReference>
<keyword evidence="6 7" id="KW-0012">Acyltransferase</keyword>
<dbReference type="InterPro" id="IPR004167">
    <property type="entry name" value="PSBD"/>
</dbReference>
<proteinExistence type="inferred from homology"/>
<dbReference type="InterPro" id="IPR001078">
    <property type="entry name" value="2-oxoacid_DH_actylTfrase"/>
</dbReference>
<dbReference type="InterPro" id="IPR000089">
    <property type="entry name" value="Biotin_lipoyl"/>
</dbReference>
<dbReference type="Gene3D" id="3.30.559.10">
    <property type="entry name" value="Chloramphenicol acetyltransferase-like domain"/>
    <property type="match status" value="1"/>
</dbReference>
<keyword evidence="5 7" id="KW-0450">Lipoyl</keyword>
<dbReference type="PANTHER" id="PTHR43178:SF5">
    <property type="entry name" value="LIPOAMIDE ACYLTRANSFERASE COMPONENT OF BRANCHED-CHAIN ALPHA-KETO ACID DEHYDROGENASE COMPLEX, MITOCHONDRIAL"/>
    <property type="match status" value="1"/>
</dbReference>
<dbReference type="PANTHER" id="PTHR43178">
    <property type="entry name" value="DIHYDROLIPOAMIDE ACETYLTRANSFERASE COMPONENT OF PYRUVATE DEHYDROGENASE COMPLEX"/>
    <property type="match status" value="1"/>
</dbReference>
<dbReference type="InterPro" id="IPR011053">
    <property type="entry name" value="Single_hybrid_motif"/>
</dbReference>
<accession>A0A7V8CFE5</accession>
<gene>
    <name evidence="10" type="ORF">F9K92_00170</name>
</gene>
<dbReference type="Pfam" id="PF02817">
    <property type="entry name" value="E3_binding"/>
    <property type="match status" value="1"/>
</dbReference>
<evidence type="ECO:0000256" key="6">
    <source>
        <dbReference type="ARBA" id="ARBA00023315"/>
    </source>
</evidence>
<dbReference type="PROSITE" id="PS51826">
    <property type="entry name" value="PSBD"/>
    <property type="match status" value="1"/>
</dbReference>
<evidence type="ECO:0000256" key="1">
    <source>
        <dbReference type="ARBA" id="ARBA00001938"/>
    </source>
</evidence>
<dbReference type="SUPFAM" id="SSF47005">
    <property type="entry name" value="Peripheral subunit-binding domain of 2-oxo acid dehydrogenase complex"/>
    <property type="match status" value="1"/>
</dbReference>
<dbReference type="Gene3D" id="4.10.320.10">
    <property type="entry name" value="E3-binding domain"/>
    <property type="match status" value="1"/>
</dbReference>
<dbReference type="CDD" id="cd06849">
    <property type="entry name" value="lipoyl_domain"/>
    <property type="match status" value="1"/>
</dbReference>
<dbReference type="PROSITE" id="PS50968">
    <property type="entry name" value="BIOTINYL_LIPOYL"/>
    <property type="match status" value="1"/>
</dbReference>
<dbReference type="InterPro" id="IPR036625">
    <property type="entry name" value="E3-bd_dom_sf"/>
</dbReference>
<reference evidence="10 11" key="1">
    <citation type="submission" date="2019-10" db="EMBL/GenBank/DDBJ databases">
        <title>Halotolerant bacteria associated to Saharan-endemic halophytes Stipa tenacissima L. and Atriplex halimus L mitigate salt stress and promote growth of tomato plants.</title>
        <authorList>
            <person name="Dif G."/>
        </authorList>
    </citation>
    <scope>NUCLEOTIDE SEQUENCE [LARGE SCALE GENOMIC DNA]</scope>
    <source>
        <strain evidence="10 11">IS26</strain>
    </source>
</reference>
<evidence type="ECO:0000256" key="2">
    <source>
        <dbReference type="ARBA" id="ARBA00007317"/>
    </source>
</evidence>
<evidence type="ECO:0000313" key="11">
    <source>
        <dbReference type="Proteomes" id="UP000449004"/>
    </source>
</evidence>
<dbReference type="GO" id="GO:0016407">
    <property type="term" value="F:acetyltransferase activity"/>
    <property type="evidence" value="ECO:0007669"/>
    <property type="project" value="TreeGrafter"/>
</dbReference>
<sequence length="449" mass="46649">MGHHVIKMPDIGEGIAEVELITWKVEVGGPVAEDQVVAEVMTDKAMVEIPSPVSGTVVSLGGKPGQMMAVGSELIRLEVDGAGNASAASAPAAAAPAEPVAAPKAAAPAAAPAAAAESAPAATPAKAAAASAPACAAKQDARGAVTNGVLNAGEAPLASPAVRRRAWDLGVELRYVPATGPGDRILQADLDAYAAAGGKAQPVGGSGSAGGSSYARRTGEQQVPIIGLRRKIAQKMQQSWTTIPHITYVEEIDVTEVEALRAKLNERWAKERGKLTLLPLLARAVVLAARDFPQMNARFDDQANIVTRYEGVQLGIATQSEVGLSVPVVAHAESLDLWQTATEIARLANAVRVGKATREELSGSTITISSLGAVGGVVSTPIINHPEVAIVGVNRIIERPMFREGQVVARKLMNLSSSFDHRIVDGMDAAEFVQAIRTRLETPALLFVE</sequence>
<feature type="domain" description="Lipoyl-binding" evidence="8">
    <location>
        <begin position="3"/>
        <end position="78"/>
    </location>
</feature>
<comment type="cofactor">
    <cofactor evidence="1 7">
        <name>(R)-lipoate</name>
        <dbReference type="ChEBI" id="CHEBI:83088"/>
    </cofactor>
</comment>
<organism evidence="10 11">
    <name type="scientific">Stenotrophomonas rhizophila</name>
    <dbReference type="NCBI Taxonomy" id="216778"/>
    <lineage>
        <taxon>Bacteria</taxon>
        <taxon>Pseudomonadati</taxon>
        <taxon>Pseudomonadota</taxon>
        <taxon>Gammaproteobacteria</taxon>
        <taxon>Lysobacterales</taxon>
        <taxon>Lysobacteraceae</taxon>
        <taxon>Stenotrophomonas</taxon>
    </lineage>
</organism>
<evidence type="ECO:0000256" key="4">
    <source>
        <dbReference type="ARBA" id="ARBA00022679"/>
    </source>
</evidence>
<dbReference type="AlphaFoldDB" id="A0A7V8CFE5"/>
<dbReference type="SUPFAM" id="SSF51230">
    <property type="entry name" value="Single hybrid motif"/>
    <property type="match status" value="1"/>
</dbReference>
<dbReference type="RefSeq" id="WP_152150587.1">
    <property type="nucleotide sequence ID" value="NZ_WELC01000001.1"/>
</dbReference>
<dbReference type="Proteomes" id="UP000449004">
    <property type="component" value="Unassembled WGS sequence"/>
</dbReference>
<dbReference type="EC" id="2.3.1.-" evidence="7"/>
<dbReference type="GO" id="GO:0005737">
    <property type="term" value="C:cytoplasm"/>
    <property type="evidence" value="ECO:0007669"/>
    <property type="project" value="TreeGrafter"/>
</dbReference>
<evidence type="ECO:0000313" key="10">
    <source>
        <dbReference type="EMBL" id="KAB7632964.1"/>
    </source>
</evidence>
<comment type="caution">
    <text evidence="10">The sequence shown here is derived from an EMBL/GenBank/DDBJ whole genome shotgun (WGS) entry which is preliminary data.</text>
</comment>